<comment type="subcellular location">
    <subcellularLocation>
        <location evidence="1">Cell membrane</location>
        <topology evidence="1">Multi-pass membrane protein</topology>
    </subcellularLocation>
</comment>
<evidence type="ECO:0000256" key="5">
    <source>
        <dbReference type="ARBA" id="ARBA00022989"/>
    </source>
</evidence>
<gene>
    <name evidence="8" type="ORF">LCGC14_0544830</name>
</gene>
<feature type="transmembrane region" description="Helical" evidence="7">
    <location>
        <begin position="39"/>
        <end position="62"/>
    </location>
</feature>
<feature type="transmembrane region" description="Helical" evidence="7">
    <location>
        <begin position="82"/>
        <end position="100"/>
    </location>
</feature>
<dbReference type="GO" id="GO:0022857">
    <property type="term" value="F:transmembrane transporter activity"/>
    <property type="evidence" value="ECO:0007669"/>
    <property type="project" value="InterPro"/>
</dbReference>
<feature type="transmembrane region" description="Helical" evidence="7">
    <location>
        <begin position="120"/>
        <end position="142"/>
    </location>
</feature>
<feature type="transmembrane region" description="Helical" evidence="7">
    <location>
        <begin position="528"/>
        <end position="552"/>
    </location>
</feature>
<evidence type="ECO:0000256" key="7">
    <source>
        <dbReference type="SAM" id="Phobius"/>
    </source>
</evidence>
<feature type="transmembrane region" description="Helical" evidence="7">
    <location>
        <begin position="292"/>
        <end position="312"/>
    </location>
</feature>
<feature type="transmembrane region" description="Helical" evidence="7">
    <location>
        <begin position="348"/>
        <end position="365"/>
    </location>
</feature>
<dbReference type="GO" id="GO:0005886">
    <property type="term" value="C:plasma membrane"/>
    <property type="evidence" value="ECO:0007669"/>
    <property type="project" value="UniProtKB-SubCell"/>
</dbReference>
<evidence type="ECO:0000313" key="8">
    <source>
        <dbReference type="EMBL" id="KKN59158.1"/>
    </source>
</evidence>
<protein>
    <recommendedName>
        <fullName evidence="9">Glycine betaine transporter</fullName>
    </recommendedName>
</protein>
<feature type="transmembrane region" description="Helical" evidence="7">
    <location>
        <begin position="458"/>
        <end position="477"/>
    </location>
</feature>
<proteinExistence type="predicted"/>
<organism evidence="8">
    <name type="scientific">marine sediment metagenome</name>
    <dbReference type="NCBI Taxonomy" id="412755"/>
    <lineage>
        <taxon>unclassified sequences</taxon>
        <taxon>metagenomes</taxon>
        <taxon>ecological metagenomes</taxon>
    </lineage>
</organism>
<keyword evidence="2" id="KW-0813">Transport</keyword>
<dbReference type="PANTHER" id="PTHR30047">
    <property type="entry name" value="HIGH-AFFINITY CHOLINE TRANSPORT PROTEIN-RELATED"/>
    <property type="match status" value="1"/>
</dbReference>
<dbReference type="EMBL" id="LAZR01000736">
    <property type="protein sequence ID" value="KKN59158.1"/>
    <property type="molecule type" value="Genomic_DNA"/>
</dbReference>
<name>A0A0F9UZU7_9ZZZZ</name>
<feature type="transmembrane region" description="Helical" evidence="7">
    <location>
        <begin position="175"/>
        <end position="193"/>
    </location>
</feature>
<keyword evidence="5 7" id="KW-1133">Transmembrane helix</keyword>
<accession>A0A0F9UZU7</accession>
<feature type="transmembrane region" description="Helical" evidence="7">
    <location>
        <begin position="220"/>
        <end position="242"/>
    </location>
</feature>
<dbReference type="Pfam" id="PF02028">
    <property type="entry name" value="BCCT"/>
    <property type="match status" value="2"/>
</dbReference>
<evidence type="ECO:0000256" key="4">
    <source>
        <dbReference type="ARBA" id="ARBA00022692"/>
    </source>
</evidence>
<sequence>MVNFLVFKHYLTKSNNNTHIGQHMTHSTIRAKSGIFKGLNPTVTIASKVILIAFILFIVILANKAGHYFETLATFLLYNMKWFSIGLVSLVVAFLIYLMVSRYGHIRLSENDNDKPEFSFWAWISMLFSGGMGIGLVFWSVAEPMWHYADNPFTEGLTDESASMSMQLTFYHWGLHPWSLFVIVALALSYFSYRKGLPFTFRSILYPIVGERIYGPIGHIADIITVAVTAFGIAQTLSLGVIQINSGLQQTFGIDISLTTQTILIVTLCTIAVGSVLSGVGRGIRLLSQWNMLLSLLLVLIILAIGPTRYIFNIFFESTGNYLQNIVQMGLWTDTQKDTNWQSSWTSFYWPWWMTWAPFVGMFIARISKGRTIRELIGGALIAPTAIAFIWLSVFGGSALKIEQNERNAFEKNNVTAQVSNSEQVIQQDEFVGGTVLKATKEDSTRALFTLFNNLDEGLLGTILSILACILLATYFITSADSGTLVLCILDAAGDTEPPKSIRVLWGIAIAVISWVLIYAGGLQAIKFASIIIGFPISIFILMMGVTLFYSIRREPKPWAMLPQHVRPGKDQLDEPIKHTNTIN</sequence>
<dbReference type="InterPro" id="IPR000060">
    <property type="entry name" value="BCCT_transptr"/>
</dbReference>
<feature type="transmembrane region" description="Helical" evidence="7">
    <location>
        <begin position="262"/>
        <end position="280"/>
    </location>
</feature>
<dbReference type="PANTHER" id="PTHR30047:SF7">
    <property type="entry name" value="HIGH-AFFINITY CHOLINE TRANSPORT PROTEIN"/>
    <property type="match status" value="1"/>
</dbReference>
<dbReference type="AlphaFoldDB" id="A0A0F9UZU7"/>
<feature type="transmembrane region" description="Helical" evidence="7">
    <location>
        <begin position="377"/>
        <end position="400"/>
    </location>
</feature>
<keyword evidence="3" id="KW-1003">Cell membrane</keyword>
<feature type="transmembrane region" description="Helical" evidence="7">
    <location>
        <begin position="504"/>
        <end position="522"/>
    </location>
</feature>
<evidence type="ECO:0000256" key="2">
    <source>
        <dbReference type="ARBA" id="ARBA00022448"/>
    </source>
</evidence>
<keyword evidence="4 7" id="KW-0812">Transmembrane</keyword>
<keyword evidence="6 7" id="KW-0472">Membrane</keyword>
<evidence type="ECO:0000256" key="6">
    <source>
        <dbReference type="ARBA" id="ARBA00023136"/>
    </source>
</evidence>
<evidence type="ECO:0000256" key="3">
    <source>
        <dbReference type="ARBA" id="ARBA00022475"/>
    </source>
</evidence>
<comment type="caution">
    <text evidence="8">The sequence shown here is derived from an EMBL/GenBank/DDBJ whole genome shotgun (WGS) entry which is preliminary data.</text>
</comment>
<evidence type="ECO:0008006" key="9">
    <source>
        <dbReference type="Google" id="ProtNLM"/>
    </source>
</evidence>
<reference evidence="8" key="1">
    <citation type="journal article" date="2015" name="Nature">
        <title>Complex archaea that bridge the gap between prokaryotes and eukaryotes.</title>
        <authorList>
            <person name="Spang A."/>
            <person name="Saw J.H."/>
            <person name="Jorgensen S.L."/>
            <person name="Zaremba-Niedzwiedzka K."/>
            <person name="Martijn J."/>
            <person name="Lind A.E."/>
            <person name="van Eijk R."/>
            <person name="Schleper C."/>
            <person name="Guy L."/>
            <person name="Ettema T.J."/>
        </authorList>
    </citation>
    <scope>NUCLEOTIDE SEQUENCE</scope>
</reference>
<evidence type="ECO:0000256" key="1">
    <source>
        <dbReference type="ARBA" id="ARBA00004651"/>
    </source>
</evidence>